<reference evidence="2 3" key="1">
    <citation type="submission" date="2023-03" db="EMBL/GenBank/DDBJ databases">
        <authorList>
            <person name="Kaur S."/>
            <person name="Espinosa-Saiz D."/>
            <person name="Velazquez E."/>
            <person name="Menendez E."/>
            <person name="diCenzo G.C."/>
        </authorList>
    </citation>
    <scope>NUCLEOTIDE SEQUENCE [LARGE SCALE GENOMIC DNA]</scope>
    <source>
        <strain evidence="2 3">LMG 24692</strain>
    </source>
</reference>
<feature type="signal peptide" evidence="1">
    <location>
        <begin position="1"/>
        <end position="29"/>
    </location>
</feature>
<organism evidence="2 3">
    <name type="scientific">Sinorhizobium garamanticum</name>
    <dbReference type="NCBI Taxonomy" id="680247"/>
    <lineage>
        <taxon>Bacteria</taxon>
        <taxon>Pseudomonadati</taxon>
        <taxon>Pseudomonadota</taxon>
        <taxon>Alphaproteobacteria</taxon>
        <taxon>Hyphomicrobiales</taxon>
        <taxon>Rhizobiaceae</taxon>
        <taxon>Sinorhizobium/Ensifer group</taxon>
        <taxon>Sinorhizobium</taxon>
    </lineage>
</organism>
<dbReference type="Proteomes" id="UP001229355">
    <property type="component" value="Chromosome 1"/>
</dbReference>
<sequence length="216" mass="23950">MNLLRVVGATKVLVLACALAMPVSLPAAAANGASFGDVQTRTRHVRLKHGFGHHDFRKFHHGRRFFAGHRRHRSVMSGIDNFPSFNQRLPDVNTRTRHVWRKHHLRGFARRDWRRDHGVIVIGGAYGFGPYGSTGSYGGDDFPSVTPGIGTYAGGISAFRQEGNGIYFSQYGNYNYLTEGAADPAPPLNRAKIIVVSPQQNDRVCSWEHGVCVIRP</sequence>
<evidence type="ECO:0000313" key="2">
    <source>
        <dbReference type="EMBL" id="WEX88938.1"/>
    </source>
</evidence>
<evidence type="ECO:0000313" key="3">
    <source>
        <dbReference type="Proteomes" id="UP001229355"/>
    </source>
</evidence>
<evidence type="ECO:0000256" key="1">
    <source>
        <dbReference type="SAM" id="SignalP"/>
    </source>
</evidence>
<keyword evidence="3" id="KW-1185">Reference proteome</keyword>
<dbReference type="RefSeq" id="WP_280660929.1">
    <property type="nucleotide sequence ID" value="NZ_CP120373.1"/>
</dbReference>
<feature type="chain" id="PRO_5047234574" evidence="1">
    <location>
        <begin position="30"/>
        <end position="216"/>
    </location>
</feature>
<keyword evidence="1" id="KW-0732">Signal</keyword>
<dbReference type="EMBL" id="CP120373">
    <property type="protein sequence ID" value="WEX88938.1"/>
    <property type="molecule type" value="Genomic_DNA"/>
</dbReference>
<accession>A0ABY8DDI7</accession>
<name>A0ABY8DDI7_9HYPH</name>
<proteinExistence type="predicted"/>
<gene>
    <name evidence="2" type="ORF">PZN02_001466</name>
</gene>
<protein>
    <submittedName>
        <fullName evidence="2">Uncharacterized protein</fullName>
    </submittedName>
</protein>